<dbReference type="AlphaFoldDB" id="A0AAW1SZL0"/>
<evidence type="ECO:0000256" key="6">
    <source>
        <dbReference type="ARBA" id="ARBA00023146"/>
    </source>
</evidence>
<dbReference type="Proteomes" id="UP001485043">
    <property type="component" value="Unassembled WGS sequence"/>
</dbReference>
<keyword evidence="5" id="KW-0648">Protein biosynthesis</keyword>
<keyword evidence="3" id="KW-0547">Nucleotide-binding</keyword>
<dbReference type="GO" id="GO:0006429">
    <property type="term" value="P:leucyl-tRNA aminoacylation"/>
    <property type="evidence" value="ECO:0007669"/>
    <property type="project" value="InterPro"/>
</dbReference>
<dbReference type="GO" id="GO:0004823">
    <property type="term" value="F:leucine-tRNA ligase activity"/>
    <property type="evidence" value="ECO:0007669"/>
    <property type="project" value="InterPro"/>
</dbReference>
<gene>
    <name evidence="9" type="ORF">WJX84_004713</name>
</gene>
<dbReference type="Gene3D" id="1.10.730.10">
    <property type="entry name" value="Isoleucyl-tRNA Synthetase, Domain 1"/>
    <property type="match status" value="1"/>
</dbReference>
<evidence type="ECO:0000256" key="2">
    <source>
        <dbReference type="ARBA" id="ARBA00022598"/>
    </source>
</evidence>
<dbReference type="PANTHER" id="PTHR45794:SF1">
    <property type="entry name" value="LEUCINE--TRNA LIGASE, CYTOPLASMIC"/>
    <property type="match status" value="1"/>
</dbReference>
<sequence>SVLLGVQTSGVGSSEGKATAKAEMQARLRHGSITPTFADRVFQNDMSILASSAFQAYKSMVFRDALQASWHLFYAARNRYRLACGEEGMRFDLLQQYMQVGAKLLAPICPHTCEHIWQELRQSGTILTSGWPKLAAPDFLLERQGKYLDDRISDWRKLKLKHDQPPKPKKGPAPPAPPKATKMAVYAAARYEGWRAACLVGLSKQFDAHKGGFQGNTSTMWPGIMSELESQGLAEGKNEKQLQKECMGFARLKIDEATKGGQQMLDVQLPFDEVALINENAVYLARVLELQQTRADPIGDVPGLHEQLLEPHLTLRFGAGLAWPGTAHHYIRGSQRAAVSLCTSSRSQIQRRRARVHIMGSFLSSFTRSTPSKPGSALDDLLVQVSRAPLGSSDFFEKPVPEGDERAKKRVILRNKRGRLIDDRLRLLTRYYADEKNLRGAPELLSELWDARCRLHDEIGAVYEELHEMRLADGSLVQLPWATTESVCFSITCSELHSQKRWAKSVHGKCWPAQKV</sequence>
<feature type="region of interest" description="Disordered" evidence="7">
    <location>
        <begin position="158"/>
        <end position="179"/>
    </location>
</feature>
<keyword evidence="2" id="KW-0436">Ligase</keyword>
<dbReference type="EMBL" id="JALJOV010000649">
    <property type="protein sequence ID" value="KAK9862146.1"/>
    <property type="molecule type" value="Genomic_DNA"/>
</dbReference>
<dbReference type="SUPFAM" id="SSF47323">
    <property type="entry name" value="Anticodon-binding domain of a subclass of class I aminoacyl-tRNA synthetases"/>
    <property type="match status" value="1"/>
</dbReference>
<keyword evidence="4" id="KW-0067">ATP-binding</keyword>
<dbReference type="Pfam" id="PF08264">
    <property type="entry name" value="Anticodon_1"/>
    <property type="match status" value="1"/>
</dbReference>
<evidence type="ECO:0000256" key="7">
    <source>
        <dbReference type="SAM" id="MobiDB-lite"/>
    </source>
</evidence>
<evidence type="ECO:0000256" key="3">
    <source>
        <dbReference type="ARBA" id="ARBA00022741"/>
    </source>
</evidence>
<keyword evidence="6" id="KW-0030">Aminoacyl-tRNA synthetase</keyword>
<evidence type="ECO:0000259" key="8">
    <source>
        <dbReference type="Pfam" id="PF08264"/>
    </source>
</evidence>
<dbReference type="InterPro" id="IPR009080">
    <property type="entry name" value="tRNAsynth_Ia_anticodon-bd"/>
</dbReference>
<name>A0AAW1SZL0_9CHLO</name>
<feature type="domain" description="Methionyl/Valyl/Leucyl/Isoleucyl-tRNA synthetase anticodon-binding" evidence="8">
    <location>
        <begin position="41"/>
        <end position="164"/>
    </location>
</feature>
<evidence type="ECO:0000256" key="5">
    <source>
        <dbReference type="ARBA" id="ARBA00022917"/>
    </source>
</evidence>
<protein>
    <recommendedName>
        <fullName evidence="8">Methionyl/Valyl/Leucyl/Isoleucyl-tRNA synthetase anticodon-binding domain-containing protein</fullName>
    </recommendedName>
</protein>
<comment type="caution">
    <text evidence="9">The sequence shown here is derived from an EMBL/GenBank/DDBJ whole genome shotgun (WGS) entry which is preliminary data.</text>
</comment>
<dbReference type="PANTHER" id="PTHR45794">
    <property type="entry name" value="LEUCYL-TRNA SYNTHETASE"/>
    <property type="match status" value="1"/>
</dbReference>
<evidence type="ECO:0000256" key="4">
    <source>
        <dbReference type="ARBA" id="ARBA00022840"/>
    </source>
</evidence>
<feature type="non-terminal residue" evidence="9">
    <location>
        <position position="1"/>
    </location>
</feature>
<dbReference type="InterPro" id="IPR013155">
    <property type="entry name" value="M/V/L/I-tRNA-synth_anticd-bd"/>
</dbReference>
<keyword evidence="10" id="KW-1185">Reference proteome</keyword>
<organism evidence="9 10">
    <name type="scientific">Apatococcus fuscideae</name>
    <dbReference type="NCBI Taxonomy" id="2026836"/>
    <lineage>
        <taxon>Eukaryota</taxon>
        <taxon>Viridiplantae</taxon>
        <taxon>Chlorophyta</taxon>
        <taxon>core chlorophytes</taxon>
        <taxon>Trebouxiophyceae</taxon>
        <taxon>Chlorellales</taxon>
        <taxon>Chlorellaceae</taxon>
        <taxon>Apatococcus</taxon>
    </lineage>
</organism>
<dbReference type="GO" id="GO:0005524">
    <property type="term" value="F:ATP binding"/>
    <property type="evidence" value="ECO:0007669"/>
    <property type="project" value="UniProtKB-KW"/>
</dbReference>
<proteinExistence type="inferred from homology"/>
<evidence type="ECO:0000313" key="10">
    <source>
        <dbReference type="Proteomes" id="UP001485043"/>
    </source>
</evidence>
<evidence type="ECO:0000256" key="1">
    <source>
        <dbReference type="ARBA" id="ARBA00005594"/>
    </source>
</evidence>
<reference evidence="9 10" key="1">
    <citation type="journal article" date="2024" name="Nat. Commun.">
        <title>Phylogenomics reveals the evolutionary origins of lichenization in chlorophyte algae.</title>
        <authorList>
            <person name="Puginier C."/>
            <person name="Libourel C."/>
            <person name="Otte J."/>
            <person name="Skaloud P."/>
            <person name="Haon M."/>
            <person name="Grisel S."/>
            <person name="Petersen M."/>
            <person name="Berrin J.G."/>
            <person name="Delaux P.M."/>
            <person name="Dal Grande F."/>
            <person name="Keller J."/>
        </authorList>
    </citation>
    <scope>NUCLEOTIDE SEQUENCE [LARGE SCALE GENOMIC DNA]</scope>
    <source>
        <strain evidence="9 10">SAG 2523</strain>
    </source>
</reference>
<evidence type="ECO:0000313" key="9">
    <source>
        <dbReference type="EMBL" id="KAK9862146.1"/>
    </source>
</evidence>
<accession>A0AAW1SZL0</accession>
<dbReference type="InterPro" id="IPR004493">
    <property type="entry name" value="Leu-tRNA-synth_Ia_arc/euk"/>
</dbReference>
<comment type="similarity">
    <text evidence="1">Belongs to the class-I aminoacyl-tRNA synthetase family.</text>
</comment>